<keyword evidence="2" id="KW-1185">Reference proteome</keyword>
<organism evidence="1 2">
    <name type="scientific">Thelephora ganbajun</name>
    <name type="common">Ganba fungus</name>
    <dbReference type="NCBI Taxonomy" id="370292"/>
    <lineage>
        <taxon>Eukaryota</taxon>
        <taxon>Fungi</taxon>
        <taxon>Dikarya</taxon>
        <taxon>Basidiomycota</taxon>
        <taxon>Agaricomycotina</taxon>
        <taxon>Agaricomycetes</taxon>
        <taxon>Thelephorales</taxon>
        <taxon>Thelephoraceae</taxon>
        <taxon>Thelephora</taxon>
    </lineage>
</organism>
<evidence type="ECO:0000313" key="1">
    <source>
        <dbReference type="EMBL" id="KAF9647006.1"/>
    </source>
</evidence>
<gene>
    <name evidence="1" type="ORF">BDM02DRAFT_3188339</name>
</gene>
<dbReference type="Proteomes" id="UP000886501">
    <property type="component" value="Unassembled WGS sequence"/>
</dbReference>
<sequence>MSSAEDEFPEAGEGSSTALPSSKKRKVQRACDICRRKKVRCDSDQMPGKRCSNCTTYNLDCTYVEAAKKRGPPKGYVESLENRLEKMEKLLQTLCPDADFSKELGGTFDKESWYKDRISGKLGTMGSEQQSVAGSLESHTPNREEDPHSSDDEFATISVTDELRRLSIDRGNTRFFGKSSGVVLIQTAMDMKKEFNNPPGASPLNQTEGSAQQKPGHLPPGRPEFWHFEPASFFLSPWVIPKLEDPEPHYQFPDPELLTSLVDLYFAHMNSFLPLLHRLIFEKSLAENLHLRDDGFGAVVLLVVAVGARFSDDPRVALPGTDAMYSAGWAWFNQVQMVRRSLFSPPSLYDLQIYCLSALFLQGSSAPQSCWTIIGIGIRLVQDVGAHRRKVYGSNLTTEDELWKRAFWVLMALDRAASSGLGRPCALQDEDFDLDLPVECDDEYWSPPDPKDAFKQPPGKPSKMSYFIAYLKLSQILAFALRTIYSINKSKALLGFVGQQWEQHIVAELDSALNKWVDSVPDHLRWDPHREDKEFFRQSAILYANYYHLQILVHRPFIPSPRKPSALSFPSLAICTNAARSCSHLIDYSRERLGPVLHHLTMPIFTSGIVLLLNIWGGKRSGININPVKEMEDVHRCMSVLTQSEKRWHSAGRLWDIMYELVSVGDLPLPQASPNPSNKRERDSDSPLSAEVSNTNTSPPSEGSRVIAGSRRVSGAKKAMQQQPAMQKHPVRPRNEFQLPVHTYDLGKMPLYPIAEYPAGVGPSLQGQAGQSDQESPLQRHWVDPSAFGYLNVPIIAPTVPPMPAGGVPTNVDSGGTSLFSIDPLVYDDMMTNFGGDLYASAIASGSGGPTFGNLSSGGFGLSSGQPGPQQQQLNQSMMMNMPGSEAWANPDTLAMWTNAPNGFEWEDWGAYAHNFSDMNRNQ</sequence>
<proteinExistence type="predicted"/>
<name>A0ACB6ZBI0_THEGA</name>
<dbReference type="EMBL" id="MU118043">
    <property type="protein sequence ID" value="KAF9647006.1"/>
    <property type="molecule type" value="Genomic_DNA"/>
</dbReference>
<comment type="caution">
    <text evidence="1">The sequence shown here is derived from an EMBL/GenBank/DDBJ whole genome shotgun (WGS) entry which is preliminary data.</text>
</comment>
<accession>A0ACB6ZBI0</accession>
<protein>
    <submittedName>
        <fullName evidence="1">Uncharacterized protein</fullName>
    </submittedName>
</protein>
<reference evidence="1" key="1">
    <citation type="submission" date="2019-10" db="EMBL/GenBank/DDBJ databases">
        <authorList>
            <consortium name="DOE Joint Genome Institute"/>
            <person name="Kuo A."/>
            <person name="Miyauchi S."/>
            <person name="Kiss E."/>
            <person name="Drula E."/>
            <person name="Kohler A."/>
            <person name="Sanchez-Garcia M."/>
            <person name="Andreopoulos B."/>
            <person name="Barry K.W."/>
            <person name="Bonito G."/>
            <person name="Buee M."/>
            <person name="Carver A."/>
            <person name="Chen C."/>
            <person name="Cichocki N."/>
            <person name="Clum A."/>
            <person name="Culley D."/>
            <person name="Crous P.W."/>
            <person name="Fauchery L."/>
            <person name="Girlanda M."/>
            <person name="Hayes R."/>
            <person name="Keri Z."/>
            <person name="Labutti K."/>
            <person name="Lipzen A."/>
            <person name="Lombard V."/>
            <person name="Magnuson J."/>
            <person name="Maillard F."/>
            <person name="Morin E."/>
            <person name="Murat C."/>
            <person name="Nolan M."/>
            <person name="Ohm R."/>
            <person name="Pangilinan J."/>
            <person name="Pereira M."/>
            <person name="Perotto S."/>
            <person name="Peter M."/>
            <person name="Riley R."/>
            <person name="Sitrit Y."/>
            <person name="Stielow B."/>
            <person name="Szollosi G."/>
            <person name="Zifcakova L."/>
            <person name="Stursova M."/>
            <person name="Spatafora J.W."/>
            <person name="Tedersoo L."/>
            <person name="Vaario L.-M."/>
            <person name="Yamada A."/>
            <person name="Yan M."/>
            <person name="Wang P."/>
            <person name="Xu J."/>
            <person name="Bruns T."/>
            <person name="Baldrian P."/>
            <person name="Vilgalys R."/>
            <person name="Henrissat B."/>
            <person name="Grigoriev I.V."/>
            <person name="Hibbett D."/>
            <person name="Nagy L.G."/>
            <person name="Martin F.M."/>
        </authorList>
    </citation>
    <scope>NUCLEOTIDE SEQUENCE</scope>
    <source>
        <strain evidence="1">P2</strain>
    </source>
</reference>
<reference evidence="1" key="2">
    <citation type="journal article" date="2020" name="Nat. Commun.">
        <title>Large-scale genome sequencing of mycorrhizal fungi provides insights into the early evolution of symbiotic traits.</title>
        <authorList>
            <person name="Miyauchi S."/>
            <person name="Kiss E."/>
            <person name="Kuo A."/>
            <person name="Drula E."/>
            <person name="Kohler A."/>
            <person name="Sanchez-Garcia M."/>
            <person name="Morin E."/>
            <person name="Andreopoulos B."/>
            <person name="Barry K.W."/>
            <person name="Bonito G."/>
            <person name="Buee M."/>
            <person name="Carver A."/>
            <person name="Chen C."/>
            <person name="Cichocki N."/>
            <person name="Clum A."/>
            <person name="Culley D."/>
            <person name="Crous P.W."/>
            <person name="Fauchery L."/>
            <person name="Girlanda M."/>
            <person name="Hayes R.D."/>
            <person name="Keri Z."/>
            <person name="LaButti K."/>
            <person name="Lipzen A."/>
            <person name="Lombard V."/>
            <person name="Magnuson J."/>
            <person name="Maillard F."/>
            <person name="Murat C."/>
            <person name="Nolan M."/>
            <person name="Ohm R.A."/>
            <person name="Pangilinan J."/>
            <person name="Pereira M.F."/>
            <person name="Perotto S."/>
            <person name="Peter M."/>
            <person name="Pfister S."/>
            <person name="Riley R."/>
            <person name="Sitrit Y."/>
            <person name="Stielow J.B."/>
            <person name="Szollosi G."/>
            <person name="Zifcakova L."/>
            <person name="Stursova M."/>
            <person name="Spatafora J.W."/>
            <person name="Tedersoo L."/>
            <person name="Vaario L.M."/>
            <person name="Yamada A."/>
            <person name="Yan M."/>
            <person name="Wang P."/>
            <person name="Xu J."/>
            <person name="Bruns T."/>
            <person name="Baldrian P."/>
            <person name="Vilgalys R."/>
            <person name="Dunand C."/>
            <person name="Henrissat B."/>
            <person name="Grigoriev I.V."/>
            <person name="Hibbett D."/>
            <person name="Nagy L.G."/>
            <person name="Martin F.M."/>
        </authorList>
    </citation>
    <scope>NUCLEOTIDE SEQUENCE</scope>
    <source>
        <strain evidence="1">P2</strain>
    </source>
</reference>
<evidence type="ECO:0000313" key="2">
    <source>
        <dbReference type="Proteomes" id="UP000886501"/>
    </source>
</evidence>